<dbReference type="InterPro" id="IPR049450">
    <property type="entry name" value="ACOT8-like_C"/>
</dbReference>
<reference evidence="3 4" key="1">
    <citation type="submission" date="2020-08" db="EMBL/GenBank/DDBJ databases">
        <title>Genomic Encyclopedia of Type Strains, Phase IV (KMG-IV): sequencing the most valuable type-strain genomes for metagenomic binning, comparative biology and taxonomic classification.</title>
        <authorList>
            <person name="Goeker M."/>
        </authorList>
    </citation>
    <scope>NUCLEOTIDE SEQUENCE [LARGE SCALE GENOMIC DNA]</scope>
    <source>
        <strain evidence="3 4">DSM 45615</strain>
    </source>
</reference>
<comment type="caution">
    <text evidence="3">The sequence shown here is derived from an EMBL/GenBank/DDBJ whole genome shotgun (WGS) entry which is preliminary data.</text>
</comment>
<accession>A0A840NWN0</accession>
<sequence length="267" mass="28062">MAEDDPRPAFFTRAGDDLVPGPHARSPWAADMLHGRLVGGLAAMALEAEHAAPGLHPARLTVDMFRNTPLVPVRVTTTRVRDGRRIRVADAHLVTDRGPIGRASVVFLRRGGPARGEVWAPEPWAHPPLSELGEPARGGAWDPPFDLWWLGGFRSGGSRGRAWLRETHPLVAGEPVSPFVRAALAADFTSPLSNGGSAGLEYINADYTLALSRLPLGEAIGLESTGHLADEGVAIGHCAVYDESGPIGHCTVTALANGGLSTAPPGA</sequence>
<organism evidence="3 4">
    <name type="scientific">Thermocatellispora tengchongensis</name>
    <dbReference type="NCBI Taxonomy" id="1073253"/>
    <lineage>
        <taxon>Bacteria</taxon>
        <taxon>Bacillati</taxon>
        <taxon>Actinomycetota</taxon>
        <taxon>Actinomycetes</taxon>
        <taxon>Streptosporangiales</taxon>
        <taxon>Streptosporangiaceae</taxon>
        <taxon>Thermocatellispora</taxon>
    </lineage>
</organism>
<name>A0A840NWN0_9ACTN</name>
<evidence type="ECO:0000313" key="4">
    <source>
        <dbReference type="Proteomes" id="UP000578449"/>
    </source>
</evidence>
<dbReference type="Pfam" id="PF20789">
    <property type="entry name" value="4HBT_3C"/>
    <property type="match status" value="1"/>
</dbReference>
<proteinExistence type="predicted"/>
<evidence type="ECO:0000259" key="1">
    <source>
        <dbReference type="Pfam" id="PF13622"/>
    </source>
</evidence>
<dbReference type="Pfam" id="PF13622">
    <property type="entry name" value="4HBT_3"/>
    <property type="match status" value="1"/>
</dbReference>
<evidence type="ECO:0000259" key="2">
    <source>
        <dbReference type="Pfam" id="PF20789"/>
    </source>
</evidence>
<dbReference type="AlphaFoldDB" id="A0A840NWN0"/>
<protein>
    <recommendedName>
        <fullName evidence="5">Thioesterase family protein</fullName>
    </recommendedName>
</protein>
<dbReference type="EMBL" id="JACHGN010000003">
    <property type="protein sequence ID" value="MBB5131928.1"/>
    <property type="molecule type" value="Genomic_DNA"/>
</dbReference>
<dbReference type="RefSeq" id="WP_185048737.1">
    <property type="nucleotide sequence ID" value="NZ_BAABIX010000028.1"/>
</dbReference>
<feature type="domain" description="Acyl-CoA thioesterase-like N-terminal HotDog" evidence="1">
    <location>
        <begin position="25"/>
        <end position="107"/>
    </location>
</feature>
<evidence type="ECO:0008006" key="5">
    <source>
        <dbReference type="Google" id="ProtNLM"/>
    </source>
</evidence>
<dbReference type="Gene3D" id="2.40.160.210">
    <property type="entry name" value="Acyl-CoA thioesterase, double hotdog domain"/>
    <property type="match status" value="1"/>
</dbReference>
<dbReference type="InterPro" id="IPR042171">
    <property type="entry name" value="Acyl-CoA_hotdog"/>
</dbReference>
<dbReference type="InterPro" id="IPR049449">
    <property type="entry name" value="TesB_ACOT8-like_N"/>
</dbReference>
<gene>
    <name evidence="3" type="ORF">HNP84_001641</name>
</gene>
<keyword evidence="4" id="KW-1185">Reference proteome</keyword>
<feature type="domain" description="Acyl-CoA thioesterase-like C-terminal" evidence="2">
    <location>
        <begin position="139"/>
        <end position="251"/>
    </location>
</feature>
<dbReference type="Proteomes" id="UP000578449">
    <property type="component" value="Unassembled WGS sequence"/>
</dbReference>
<evidence type="ECO:0000313" key="3">
    <source>
        <dbReference type="EMBL" id="MBB5131928.1"/>
    </source>
</evidence>